<dbReference type="EnsemblProtists" id="Phyra83832">
    <property type="protein sequence ID" value="Phyra83832"/>
    <property type="gene ID" value="Phyra83832"/>
</dbReference>
<dbReference type="Proteomes" id="UP000005238">
    <property type="component" value="Unassembled WGS sequence"/>
</dbReference>
<dbReference type="VEuPathDB" id="FungiDB:KRP22_4588"/>
<evidence type="ECO:0000259" key="5">
    <source>
        <dbReference type="Pfam" id="PF02263"/>
    </source>
</evidence>
<protein>
    <recommendedName>
        <fullName evidence="5">Guanylate-binding protein N-terminal domain-containing protein</fullName>
    </recommendedName>
</protein>
<dbReference type="SUPFAM" id="SSF48340">
    <property type="entry name" value="Interferon-induced guanylate-binding protein 1 (GBP1), C-terminal domain"/>
    <property type="match status" value="1"/>
</dbReference>
<dbReference type="OMA" id="RSTQDEM"/>
<dbReference type="InterPro" id="IPR036543">
    <property type="entry name" value="Guanylate-bd_C_sf"/>
</dbReference>
<feature type="compositionally biased region" description="Polar residues" evidence="3">
    <location>
        <begin position="829"/>
        <end position="839"/>
    </location>
</feature>
<dbReference type="SUPFAM" id="SSF52540">
    <property type="entry name" value="P-loop containing nucleoside triphosphate hydrolases"/>
    <property type="match status" value="1"/>
</dbReference>
<dbReference type="AlphaFoldDB" id="H3H0W8"/>
<keyword evidence="4" id="KW-0732">Signal</keyword>
<feature type="coiled-coil region" evidence="2">
    <location>
        <begin position="650"/>
        <end position="677"/>
    </location>
</feature>
<reference evidence="7" key="1">
    <citation type="journal article" date="2006" name="Science">
        <title>Phytophthora genome sequences uncover evolutionary origins and mechanisms of pathogenesis.</title>
        <authorList>
            <person name="Tyler B.M."/>
            <person name="Tripathy S."/>
            <person name="Zhang X."/>
            <person name="Dehal P."/>
            <person name="Jiang R.H."/>
            <person name="Aerts A."/>
            <person name="Arredondo F.D."/>
            <person name="Baxter L."/>
            <person name="Bensasson D."/>
            <person name="Beynon J.L."/>
            <person name="Chapman J."/>
            <person name="Damasceno C.M."/>
            <person name="Dorrance A.E."/>
            <person name="Dou D."/>
            <person name="Dickerman A.W."/>
            <person name="Dubchak I.L."/>
            <person name="Garbelotto M."/>
            <person name="Gijzen M."/>
            <person name="Gordon S.G."/>
            <person name="Govers F."/>
            <person name="Grunwald N.J."/>
            <person name="Huang W."/>
            <person name="Ivors K.L."/>
            <person name="Jones R.W."/>
            <person name="Kamoun S."/>
            <person name="Krampis K."/>
            <person name="Lamour K.H."/>
            <person name="Lee M.K."/>
            <person name="McDonald W.H."/>
            <person name="Medina M."/>
            <person name="Meijer H.J."/>
            <person name="Nordberg E.K."/>
            <person name="Maclean D.J."/>
            <person name="Ospina-Giraldo M.D."/>
            <person name="Morris P.F."/>
            <person name="Phuntumart V."/>
            <person name="Putnam N.H."/>
            <person name="Rash S."/>
            <person name="Rose J.K."/>
            <person name="Sakihama Y."/>
            <person name="Salamov A.A."/>
            <person name="Savidor A."/>
            <person name="Scheuring C.F."/>
            <person name="Smith B.M."/>
            <person name="Sobral B.W."/>
            <person name="Terry A."/>
            <person name="Torto-Alalibo T.A."/>
            <person name="Win J."/>
            <person name="Xu Z."/>
            <person name="Zhang H."/>
            <person name="Grigoriev I.V."/>
            <person name="Rokhsar D.S."/>
            <person name="Boore J.L."/>
        </authorList>
    </citation>
    <scope>NUCLEOTIDE SEQUENCE [LARGE SCALE GENOMIC DNA]</scope>
    <source>
        <strain evidence="7">Pr102</strain>
    </source>
</reference>
<dbReference type="GO" id="GO:0005525">
    <property type="term" value="F:GTP binding"/>
    <property type="evidence" value="ECO:0000318"/>
    <property type="project" value="GO_Central"/>
</dbReference>
<evidence type="ECO:0000256" key="4">
    <source>
        <dbReference type="SAM" id="SignalP"/>
    </source>
</evidence>
<proteinExistence type="predicted"/>
<dbReference type="Pfam" id="PF02263">
    <property type="entry name" value="GBP"/>
    <property type="match status" value="1"/>
</dbReference>
<sequence length="839" mass="93967">MVAHWRALPLVCAAISDAGATLKVVPDARDALLSMHAQNIGVLGVFGPAATGKRLLLNTLLQPQDVDFSAASEDRNDVLLWLWVPQEEALKTDDKARVVLAAGAALQSENDQDTENHKLALLLLLSSALLYNTDGEINAEAIGRLQWLEKVAQVLRIKGMQDEEAVAGEFHAHAPKFIWLTRNFKVKWLKDTEGQKLTSMEYFEQCLAPEGGYGDAATKRNMMRMYLESYFPVRDCVALSRAVEGNGTEIVPPGTARSELRTQFVEAVDEIYANYLSDKAQRLPAKELMGHKLRSEQFVAVLEAYVDMMNASLLPTMQKASNALLEQEVAEAFEIAKQTYTAEMQVAKSPGQEDDMSGTGEKVPNARCLQLAHFRGIQAAMAHIREVRSHLPERLQKTLFKDNLEGWEVQVNRDFQETLERNTTLSAEICSKILERVLPQNLAAVATELAERPREDFSDGLIRLLTQYKSDLRSALDEYAQQGSGPAVDTLLEEALLQSVRASIQKWGATVIHQYQKHMRSWQEEKEQLDKLHGLAKVQGTDTATSANEQKRSYEQQLAQATEQLSELRRVFHSELNSKKSELERLTTQITTMNLKHEVRVKNAESDLAWARSRTEELEKTFAADRQRKELISVAAAQVLEKQRSFHKEERSLLVQQKELMAQIVQLEREVVQKKTKHTQKVFALKNEQAKKLDGMRTEQAKFERQLKSQAKKDLSSLKLAHEKEKKAIQAEDTALDKELADIHEKLAIFVAEEEEARASAAASRDFFKSMPMISLPLMQAPAPAAGEHQPAKRSAKATTPTYPTIPVRFGSADDTSSSSASPTARTDVPQSSDMCRQS</sequence>
<dbReference type="EMBL" id="DS566094">
    <property type="status" value="NOT_ANNOTATED_CDS"/>
    <property type="molecule type" value="Genomic_DNA"/>
</dbReference>
<dbReference type="HOGENOM" id="CLU_007540_0_0_1"/>
<evidence type="ECO:0000313" key="7">
    <source>
        <dbReference type="Proteomes" id="UP000005238"/>
    </source>
</evidence>
<dbReference type="InterPro" id="IPR027417">
    <property type="entry name" value="P-loop_NTPase"/>
</dbReference>
<accession>H3H0W8</accession>
<dbReference type="GO" id="GO:0003924">
    <property type="term" value="F:GTPase activity"/>
    <property type="evidence" value="ECO:0000318"/>
    <property type="project" value="GO_Central"/>
</dbReference>
<feature type="chain" id="PRO_5003586961" description="Guanylate-binding protein N-terminal domain-containing protein" evidence="4">
    <location>
        <begin position="19"/>
        <end position="839"/>
    </location>
</feature>
<feature type="compositionally biased region" description="Low complexity" evidence="3">
    <location>
        <begin position="813"/>
        <end position="828"/>
    </location>
</feature>
<organism evidence="6 7">
    <name type="scientific">Phytophthora ramorum</name>
    <name type="common">Sudden oak death agent</name>
    <dbReference type="NCBI Taxonomy" id="164328"/>
    <lineage>
        <taxon>Eukaryota</taxon>
        <taxon>Sar</taxon>
        <taxon>Stramenopiles</taxon>
        <taxon>Oomycota</taxon>
        <taxon>Peronosporomycetes</taxon>
        <taxon>Peronosporales</taxon>
        <taxon>Peronosporaceae</taxon>
        <taxon>Phytophthora</taxon>
    </lineage>
</organism>
<feature type="domain" description="Guanylate-binding protein N-terminal" evidence="5">
    <location>
        <begin position="26"/>
        <end position="278"/>
    </location>
</feature>
<reference evidence="6" key="2">
    <citation type="submission" date="2015-06" db="UniProtKB">
        <authorList>
            <consortium name="EnsemblProtists"/>
        </authorList>
    </citation>
    <scope>IDENTIFICATION</scope>
    <source>
        <strain evidence="6">Pr102</strain>
    </source>
</reference>
<keyword evidence="1" id="KW-0378">Hydrolase</keyword>
<keyword evidence="7" id="KW-1185">Reference proteome</keyword>
<evidence type="ECO:0000256" key="2">
    <source>
        <dbReference type="SAM" id="Coils"/>
    </source>
</evidence>
<name>H3H0W8_PHYRM</name>
<evidence type="ECO:0000256" key="3">
    <source>
        <dbReference type="SAM" id="MobiDB-lite"/>
    </source>
</evidence>
<feature type="signal peptide" evidence="4">
    <location>
        <begin position="1"/>
        <end position="18"/>
    </location>
</feature>
<keyword evidence="2" id="KW-0175">Coiled coil</keyword>
<dbReference type="eggNOG" id="KOG2037">
    <property type="taxonomic scope" value="Eukaryota"/>
</dbReference>
<dbReference type="VEuPathDB" id="FungiDB:KRP23_13875"/>
<dbReference type="InterPro" id="IPR015894">
    <property type="entry name" value="Guanylate-bd_N"/>
</dbReference>
<dbReference type="InParanoid" id="H3H0W8"/>
<feature type="region of interest" description="Disordered" evidence="3">
    <location>
        <begin position="783"/>
        <end position="839"/>
    </location>
</feature>
<dbReference type="Gene3D" id="3.40.50.300">
    <property type="entry name" value="P-loop containing nucleotide triphosphate hydrolases"/>
    <property type="match status" value="1"/>
</dbReference>
<evidence type="ECO:0000256" key="1">
    <source>
        <dbReference type="ARBA" id="ARBA00022801"/>
    </source>
</evidence>
<feature type="coiled-coil region" evidence="2">
    <location>
        <begin position="512"/>
        <end position="621"/>
    </location>
</feature>
<evidence type="ECO:0000313" key="6">
    <source>
        <dbReference type="EnsemblProtists" id="Phyra83832"/>
    </source>
</evidence>
<dbReference type="PANTHER" id="PTHR10751">
    <property type="entry name" value="GUANYLATE BINDING PROTEIN"/>
    <property type="match status" value="1"/>
</dbReference>